<reference evidence="2 3" key="1">
    <citation type="submission" date="2024-04" db="EMBL/GenBank/DDBJ databases">
        <authorList>
            <consortium name="Genoscope - CEA"/>
            <person name="William W."/>
        </authorList>
    </citation>
    <scope>NUCLEOTIDE SEQUENCE [LARGE SCALE GENOMIC DNA]</scope>
</reference>
<evidence type="ECO:0000256" key="1">
    <source>
        <dbReference type="SAM" id="Phobius"/>
    </source>
</evidence>
<dbReference type="Pfam" id="PF10166">
    <property type="entry name" value="DUF2368"/>
    <property type="match status" value="1"/>
</dbReference>
<dbReference type="EMBL" id="CAXITT010000800">
    <property type="protein sequence ID" value="CAL1546337.1"/>
    <property type="molecule type" value="Genomic_DNA"/>
</dbReference>
<evidence type="ECO:0000313" key="2">
    <source>
        <dbReference type="EMBL" id="CAL1546337.1"/>
    </source>
</evidence>
<sequence length="154" mass="18168">MGNFFRKTMDDNLKKNQEFMLKMQQLQLERQLTMQNEMRERQMAAMIAKSRDIFWFYTAFDSIVSVALTAGALRTKRYGLLSPLIPLSFVFAYQYDLAYGSKLERIREMADRIIDEEHHLLDVPHGLPTFSSIEHARLEQKKDTEYKPGHDIFL</sequence>
<keyword evidence="3" id="KW-1185">Reference proteome</keyword>
<gene>
    <name evidence="2" type="ORF">GSLYS_00019714001</name>
</gene>
<dbReference type="AlphaFoldDB" id="A0AAV2IKX4"/>
<keyword evidence="1" id="KW-0472">Membrane</keyword>
<organism evidence="2 3">
    <name type="scientific">Lymnaea stagnalis</name>
    <name type="common">Great pond snail</name>
    <name type="synonym">Helix stagnalis</name>
    <dbReference type="NCBI Taxonomy" id="6523"/>
    <lineage>
        <taxon>Eukaryota</taxon>
        <taxon>Metazoa</taxon>
        <taxon>Spiralia</taxon>
        <taxon>Lophotrochozoa</taxon>
        <taxon>Mollusca</taxon>
        <taxon>Gastropoda</taxon>
        <taxon>Heterobranchia</taxon>
        <taxon>Euthyneura</taxon>
        <taxon>Panpulmonata</taxon>
        <taxon>Hygrophila</taxon>
        <taxon>Lymnaeoidea</taxon>
        <taxon>Lymnaeidae</taxon>
        <taxon>Lymnaea</taxon>
    </lineage>
</organism>
<evidence type="ECO:0008006" key="4">
    <source>
        <dbReference type="Google" id="ProtNLM"/>
    </source>
</evidence>
<accession>A0AAV2IKX4</accession>
<feature type="transmembrane region" description="Helical" evidence="1">
    <location>
        <begin position="53"/>
        <end position="73"/>
    </location>
</feature>
<keyword evidence="1" id="KW-0812">Transmembrane</keyword>
<dbReference type="Proteomes" id="UP001497497">
    <property type="component" value="Unassembled WGS sequence"/>
</dbReference>
<proteinExistence type="predicted"/>
<dbReference type="PANTHER" id="PTHR13411:SF6">
    <property type="entry name" value="PLASMINOGEN RECEPTOR (KT)"/>
    <property type="match status" value="1"/>
</dbReference>
<name>A0AAV2IKX4_LYMST</name>
<dbReference type="PANTHER" id="PTHR13411">
    <property type="entry name" value="PLASMINOGEN RECEPTOR (KT)"/>
    <property type="match status" value="1"/>
</dbReference>
<dbReference type="GO" id="GO:0005886">
    <property type="term" value="C:plasma membrane"/>
    <property type="evidence" value="ECO:0007669"/>
    <property type="project" value="InterPro"/>
</dbReference>
<dbReference type="InterPro" id="IPR019319">
    <property type="entry name" value="Plg-R(KT)"/>
</dbReference>
<comment type="caution">
    <text evidence="2">The sequence shown here is derived from an EMBL/GenBank/DDBJ whole genome shotgun (WGS) entry which is preliminary data.</text>
</comment>
<keyword evidence="1" id="KW-1133">Transmembrane helix</keyword>
<protein>
    <recommendedName>
        <fullName evidence="4">Plasminogen receptor (KT)</fullName>
    </recommendedName>
</protein>
<evidence type="ECO:0000313" key="3">
    <source>
        <dbReference type="Proteomes" id="UP001497497"/>
    </source>
</evidence>